<dbReference type="PANTHER" id="PTHR47332">
    <property type="entry name" value="SET DOMAIN-CONTAINING PROTEIN 5"/>
    <property type="match status" value="1"/>
</dbReference>
<dbReference type="InterPro" id="IPR053185">
    <property type="entry name" value="SET_domain_protein"/>
</dbReference>
<dbReference type="Proteomes" id="UP001396898">
    <property type="component" value="Unassembled WGS sequence"/>
</dbReference>
<evidence type="ECO:0000313" key="3">
    <source>
        <dbReference type="Proteomes" id="UP001396898"/>
    </source>
</evidence>
<comment type="caution">
    <text evidence="2">The sequence shown here is derived from an EMBL/GenBank/DDBJ whole genome shotgun (WGS) entry which is preliminary data.</text>
</comment>
<organism evidence="2 3">
    <name type="scientific">Apiospora marii</name>
    <dbReference type="NCBI Taxonomy" id="335849"/>
    <lineage>
        <taxon>Eukaryota</taxon>
        <taxon>Fungi</taxon>
        <taxon>Dikarya</taxon>
        <taxon>Ascomycota</taxon>
        <taxon>Pezizomycotina</taxon>
        <taxon>Sordariomycetes</taxon>
        <taxon>Xylariomycetidae</taxon>
        <taxon>Amphisphaeriales</taxon>
        <taxon>Apiosporaceae</taxon>
        <taxon>Apiospora</taxon>
    </lineage>
</organism>
<dbReference type="PANTHER" id="PTHR47332:SF4">
    <property type="entry name" value="SET DOMAIN-CONTAINING PROTEIN 5"/>
    <property type="match status" value="1"/>
</dbReference>
<dbReference type="Pfam" id="PF00856">
    <property type="entry name" value="SET"/>
    <property type="match status" value="1"/>
</dbReference>
<dbReference type="CDD" id="cd20071">
    <property type="entry name" value="SET_SMYD"/>
    <property type="match status" value="1"/>
</dbReference>
<sequence>MSRPAYESLPVPNDAPFALKPSAPGHGWGAFATRPIARGSVILREQALFAIPKHHDAITELDVLSALRQSPRATQRQFLSLRDDAGAPFANIAKAFAENSFAIGDPEAGAPSHGFFPLLSRFNHSCLPNAAVPIDEEGPRDTPAIHATRDIAAGEEITFSYDPRFASQTARERHGALGFACDCPACRPGTASHRASDLRQRLIRGLQFMLPGGDDPTVAVAGSEPFHVIADPIARKQVAESRTPLSSELVYNLLTVCLMEAEGILDDFEFARLHHSCTAMATMFRGPKNADIARRAMAQNTPSERLRVAFELYGCADAADAQMANTLRAMQAASLSR</sequence>
<proteinExistence type="predicted"/>
<evidence type="ECO:0000313" key="2">
    <source>
        <dbReference type="EMBL" id="KAK8036475.1"/>
    </source>
</evidence>
<dbReference type="Gene3D" id="2.170.270.10">
    <property type="entry name" value="SET domain"/>
    <property type="match status" value="1"/>
</dbReference>
<protein>
    <recommendedName>
        <fullName evidence="1">SET domain-containing protein</fullName>
    </recommendedName>
</protein>
<dbReference type="PROSITE" id="PS50280">
    <property type="entry name" value="SET"/>
    <property type="match status" value="1"/>
</dbReference>
<accession>A0ABR1SQ59</accession>
<dbReference type="InterPro" id="IPR046341">
    <property type="entry name" value="SET_dom_sf"/>
</dbReference>
<feature type="domain" description="SET" evidence="1">
    <location>
        <begin position="15"/>
        <end position="162"/>
    </location>
</feature>
<dbReference type="SMART" id="SM00317">
    <property type="entry name" value="SET"/>
    <property type="match status" value="1"/>
</dbReference>
<name>A0ABR1SQ59_9PEZI</name>
<dbReference type="EMBL" id="JAQQWI010000004">
    <property type="protein sequence ID" value="KAK8036475.1"/>
    <property type="molecule type" value="Genomic_DNA"/>
</dbReference>
<evidence type="ECO:0000259" key="1">
    <source>
        <dbReference type="PROSITE" id="PS50280"/>
    </source>
</evidence>
<keyword evidence="3" id="KW-1185">Reference proteome</keyword>
<dbReference type="SUPFAM" id="SSF82199">
    <property type="entry name" value="SET domain"/>
    <property type="match status" value="1"/>
</dbReference>
<dbReference type="InterPro" id="IPR001214">
    <property type="entry name" value="SET_dom"/>
</dbReference>
<reference evidence="2 3" key="1">
    <citation type="submission" date="2023-01" db="EMBL/GenBank/DDBJ databases">
        <title>Analysis of 21 Apiospora genomes using comparative genomics revels a genus with tremendous synthesis potential of carbohydrate active enzymes and secondary metabolites.</title>
        <authorList>
            <person name="Sorensen T."/>
        </authorList>
    </citation>
    <scope>NUCLEOTIDE SEQUENCE [LARGE SCALE GENOMIC DNA]</scope>
    <source>
        <strain evidence="2 3">CBS 20057</strain>
    </source>
</reference>
<gene>
    <name evidence="2" type="ORF">PG991_001612</name>
</gene>